<keyword evidence="3" id="KW-1185">Reference proteome</keyword>
<evidence type="ECO:0000313" key="3">
    <source>
        <dbReference type="Proteomes" id="UP000294530"/>
    </source>
</evidence>
<evidence type="ECO:0008006" key="4">
    <source>
        <dbReference type="Google" id="ProtNLM"/>
    </source>
</evidence>
<proteinExistence type="predicted"/>
<evidence type="ECO:0000313" key="2">
    <source>
        <dbReference type="EMBL" id="TDH73065.1"/>
    </source>
</evidence>
<feature type="region of interest" description="Disordered" evidence="1">
    <location>
        <begin position="243"/>
        <end position="267"/>
    </location>
</feature>
<feature type="compositionally biased region" description="Polar residues" evidence="1">
    <location>
        <begin position="207"/>
        <end position="227"/>
    </location>
</feature>
<feature type="region of interest" description="Disordered" evidence="1">
    <location>
        <begin position="290"/>
        <end position="385"/>
    </location>
</feature>
<evidence type="ECO:0000256" key="1">
    <source>
        <dbReference type="SAM" id="MobiDB-lite"/>
    </source>
</evidence>
<name>A0A976IJR2_BRELC</name>
<feature type="compositionally biased region" description="Polar residues" evidence="1">
    <location>
        <begin position="116"/>
        <end position="127"/>
    </location>
</feature>
<protein>
    <recommendedName>
        <fullName evidence="4">DASH complex subunit ASK1</fullName>
    </recommendedName>
</protein>
<comment type="caution">
    <text evidence="2">The sequence shown here is derived from an EMBL/GenBank/DDBJ whole genome shotgun (WGS) entry which is preliminary data.</text>
</comment>
<feature type="compositionally biased region" description="Polar residues" evidence="1">
    <location>
        <begin position="162"/>
        <end position="185"/>
    </location>
</feature>
<dbReference type="OrthoDB" id="159965at2759"/>
<dbReference type="Proteomes" id="UP000294530">
    <property type="component" value="Unassembled WGS sequence"/>
</dbReference>
<organism evidence="2 3">
    <name type="scientific">Bremia lactucae</name>
    <name type="common">Lettuce downy mildew</name>
    <dbReference type="NCBI Taxonomy" id="4779"/>
    <lineage>
        <taxon>Eukaryota</taxon>
        <taxon>Sar</taxon>
        <taxon>Stramenopiles</taxon>
        <taxon>Oomycota</taxon>
        <taxon>Peronosporomycetes</taxon>
        <taxon>Peronosporales</taxon>
        <taxon>Peronosporaceae</taxon>
        <taxon>Bremia</taxon>
    </lineage>
</organism>
<dbReference type="GO" id="GO:0008608">
    <property type="term" value="P:attachment of spindle microtubules to kinetochore"/>
    <property type="evidence" value="ECO:0007669"/>
    <property type="project" value="InterPro"/>
</dbReference>
<dbReference type="AlphaFoldDB" id="A0A976IJR2"/>
<sequence>MDEDSQQRITYLLQEIDANICAAHCSATQICTTVRRHHQILRQIHEASRVWRPLFDSFTLQPSSRRATRTPSRFSRPLSPRYRQSSAMKLWKPESHDRSESDDDDEDMDEEASFATREQTFKTTTLKKPQPLLSDRRNASADEDSLNFSTNSDNLPRMSRTPYMSKSAVSKGAMTQDSTSTLNSSDRTHWSPPHTGIISRDELDTGNGESRQISTPPSAISSVEYNSNSPGISRNLMKMGAFEYTPPRDKSSGLGGEEKEIDGTNSSIDSFVVPEFSTVRLSTSTREKCAINADDEQGSSDTSKSVSNRKRKRSIAGEIRQTPVFPKTLHHTKSSSPFRSPSLRRKYSSRSNVSSPSHHQAHLSVASTPTRQQNDARFDVDTPRTPDFNLASPLLRTQLKAMTPNTPLSNRLVGASLDVGSVSQEARLLDYDDSFSAGEPTPKFELSLLPVVFQRGVGAVQVSTLYSKFQGAEGDKPAIRIVQGFRIRYQSSVLLRVYAQSVDQLSEMLPDYGKEKIEILLDTLVSRRLLRPFVVEGTMFWQMPP</sequence>
<dbReference type="InterPro" id="IPR013964">
    <property type="entry name" value="DASH_Ask1"/>
</dbReference>
<feature type="compositionally biased region" description="Acidic residues" evidence="1">
    <location>
        <begin position="100"/>
        <end position="112"/>
    </location>
</feature>
<reference evidence="2 3" key="1">
    <citation type="journal article" date="2021" name="Genome Biol.">
        <title>AFLAP: assembly-free linkage analysis pipeline using k-mers from genome sequencing data.</title>
        <authorList>
            <person name="Fletcher K."/>
            <person name="Zhang L."/>
            <person name="Gil J."/>
            <person name="Han R."/>
            <person name="Cavanaugh K."/>
            <person name="Michelmore R."/>
        </authorList>
    </citation>
    <scope>NUCLEOTIDE SEQUENCE [LARGE SCALE GENOMIC DNA]</scope>
    <source>
        <strain evidence="2 3">SF5</strain>
    </source>
</reference>
<dbReference type="EMBL" id="SHOA02000001">
    <property type="protein sequence ID" value="TDH73065.1"/>
    <property type="molecule type" value="Genomic_DNA"/>
</dbReference>
<dbReference type="KEGG" id="blac:94352767"/>
<dbReference type="GO" id="GO:0042729">
    <property type="term" value="C:DASH complex"/>
    <property type="evidence" value="ECO:0007669"/>
    <property type="project" value="InterPro"/>
</dbReference>
<dbReference type="RefSeq" id="XP_067822564.1">
    <property type="nucleotide sequence ID" value="XM_067967096.1"/>
</dbReference>
<gene>
    <name evidence="2" type="ORF">CCR75_009050</name>
</gene>
<feature type="compositionally biased region" description="Basic and acidic residues" evidence="1">
    <location>
        <begin position="246"/>
        <end position="262"/>
    </location>
</feature>
<dbReference type="GeneID" id="94352767"/>
<feature type="compositionally biased region" description="Basic and acidic residues" evidence="1">
    <location>
        <begin position="374"/>
        <end position="384"/>
    </location>
</feature>
<dbReference type="Pfam" id="PF08655">
    <property type="entry name" value="DASH_Ask1"/>
    <property type="match status" value="1"/>
</dbReference>
<feature type="region of interest" description="Disordered" evidence="1">
    <location>
        <begin position="62"/>
        <end position="227"/>
    </location>
</feature>
<dbReference type="GO" id="GO:0072686">
    <property type="term" value="C:mitotic spindle"/>
    <property type="evidence" value="ECO:0007669"/>
    <property type="project" value="InterPro"/>
</dbReference>
<accession>A0A976IJR2</accession>
<feature type="compositionally biased region" description="Low complexity" evidence="1">
    <location>
        <begin position="62"/>
        <end position="77"/>
    </location>
</feature>